<keyword evidence="2 5" id="KW-0812">Transmembrane</keyword>
<dbReference type="OrthoDB" id="464934at2"/>
<keyword evidence="7" id="KW-1185">Reference proteome</keyword>
<dbReference type="Pfam" id="PF01124">
    <property type="entry name" value="MAPEG"/>
    <property type="match status" value="1"/>
</dbReference>
<keyword evidence="3 5" id="KW-1133">Transmembrane helix</keyword>
<dbReference type="PANTHER" id="PTHR10250">
    <property type="entry name" value="MICROSOMAL GLUTATHIONE S-TRANSFERASE"/>
    <property type="match status" value="1"/>
</dbReference>
<evidence type="ECO:0000313" key="6">
    <source>
        <dbReference type="EMBL" id="AUN94902.1"/>
    </source>
</evidence>
<proteinExistence type="predicted"/>
<dbReference type="InterPro" id="IPR050997">
    <property type="entry name" value="MAPEG"/>
</dbReference>
<dbReference type="GO" id="GO:0004602">
    <property type="term" value="F:glutathione peroxidase activity"/>
    <property type="evidence" value="ECO:0007669"/>
    <property type="project" value="TreeGrafter"/>
</dbReference>
<feature type="transmembrane region" description="Helical" evidence="5">
    <location>
        <begin position="66"/>
        <end position="86"/>
    </location>
</feature>
<dbReference type="EMBL" id="CP025682">
    <property type="protein sequence ID" value="AUN94902.1"/>
    <property type="molecule type" value="Genomic_DNA"/>
</dbReference>
<evidence type="ECO:0000313" key="7">
    <source>
        <dbReference type="Proteomes" id="UP000242205"/>
    </source>
</evidence>
<dbReference type="GO" id="GO:0004364">
    <property type="term" value="F:glutathione transferase activity"/>
    <property type="evidence" value="ECO:0007669"/>
    <property type="project" value="TreeGrafter"/>
</dbReference>
<dbReference type="InterPro" id="IPR001129">
    <property type="entry name" value="Membr-assoc_MAPEG"/>
</dbReference>
<accession>A0A2I6S6M1</accession>
<dbReference type="GO" id="GO:0006691">
    <property type="term" value="P:leukotriene metabolic process"/>
    <property type="evidence" value="ECO:0007669"/>
    <property type="project" value="UniProtKB-ARBA"/>
</dbReference>
<dbReference type="AlphaFoldDB" id="A0A2I6S6M1"/>
<evidence type="ECO:0000256" key="4">
    <source>
        <dbReference type="ARBA" id="ARBA00023136"/>
    </source>
</evidence>
<keyword evidence="4 5" id="KW-0472">Membrane</keyword>
<comment type="subcellular location">
    <subcellularLocation>
        <location evidence="1">Membrane</location>
        <topology evidence="1">Multi-pass membrane protein</topology>
    </subcellularLocation>
</comment>
<organism evidence="6 7">
    <name type="scientific">Pseudazoarcus pumilus</name>
    <dbReference type="NCBI Taxonomy" id="2067960"/>
    <lineage>
        <taxon>Bacteria</taxon>
        <taxon>Pseudomonadati</taxon>
        <taxon>Pseudomonadota</taxon>
        <taxon>Betaproteobacteria</taxon>
        <taxon>Rhodocyclales</taxon>
        <taxon>Zoogloeaceae</taxon>
        <taxon>Pseudazoarcus</taxon>
    </lineage>
</organism>
<name>A0A2I6S6M1_9RHOO</name>
<evidence type="ECO:0000256" key="3">
    <source>
        <dbReference type="ARBA" id="ARBA00022989"/>
    </source>
</evidence>
<dbReference type="InterPro" id="IPR023352">
    <property type="entry name" value="MAPEG-like_dom_sf"/>
</dbReference>
<evidence type="ECO:0000256" key="1">
    <source>
        <dbReference type="ARBA" id="ARBA00004141"/>
    </source>
</evidence>
<dbReference type="RefSeq" id="WP_102246968.1">
    <property type="nucleotide sequence ID" value="NZ_CP025682.1"/>
</dbReference>
<evidence type="ECO:0000256" key="2">
    <source>
        <dbReference type="ARBA" id="ARBA00022692"/>
    </source>
</evidence>
<dbReference type="KEGG" id="atw:C0099_08135"/>
<protein>
    <submittedName>
        <fullName evidence="6">MAPEG family protein</fullName>
    </submittedName>
</protein>
<evidence type="ECO:0000256" key="5">
    <source>
        <dbReference type="SAM" id="Phobius"/>
    </source>
</evidence>
<reference evidence="6 7" key="1">
    <citation type="submission" date="2018-01" db="EMBL/GenBank/DDBJ databases">
        <authorList>
            <person name="Fu G.-Y."/>
        </authorList>
    </citation>
    <scope>NUCLEOTIDE SEQUENCE [LARGE SCALE GENOMIC DNA]</scope>
    <source>
        <strain evidence="6 7">SY39</strain>
    </source>
</reference>
<dbReference type="SUPFAM" id="SSF161084">
    <property type="entry name" value="MAPEG domain-like"/>
    <property type="match status" value="1"/>
</dbReference>
<dbReference type="Proteomes" id="UP000242205">
    <property type="component" value="Chromosome"/>
</dbReference>
<dbReference type="PANTHER" id="PTHR10250:SF15">
    <property type="entry name" value="MICROSOMAL GLUTATHIONE S-TRANSFERASE-RELATED"/>
    <property type="match status" value="1"/>
</dbReference>
<dbReference type="Gene3D" id="1.20.120.550">
    <property type="entry name" value="Membrane associated eicosanoid/glutathione metabolism-like domain"/>
    <property type="match status" value="1"/>
</dbReference>
<gene>
    <name evidence="6" type="ORF">C0099_08135</name>
</gene>
<feature type="transmembrane region" description="Helical" evidence="5">
    <location>
        <begin position="107"/>
        <end position="130"/>
    </location>
</feature>
<dbReference type="GO" id="GO:0016020">
    <property type="term" value="C:membrane"/>
    <property type="evidence" value="ECO:0007669"/>
    <property type="project" value="UniProtKB-SubCell"/>
</dbReference>
<sequence length="132" mass="14027">MANLPLTALTTLFIVLLLFGVAAAVGVARKRHDIRAPAMTGHPEFERACRVQTNTIEWTLMVLPCLWIAAAFVGDGIAAVCGSVWIGARVWYAVAYRRDPDSRGTPFLLAALAFGALGLIAGFGVMRALLGG</sequence>